<proteinExistence type="predicted"/>
<sequence>MLKKYIVNGKITYPQGETSITNFTFTNMETGEMFILAATSQMEADEITYGDHVVIEVRKDTDSPKKKEK</sequence>
<dbReference type="EMBL" id="BK016239">
    <property type="protein sequence ID" value="DAG04169.1"/>
    <property type="molecule type" value="Genomic_DNA"/>
</dbReference>
<accession>A0A8S5VBN1</accession>
<name>A0A8S5VBN1_9CAUD</name>
<evidence type="ECO:0000313" key="1">
    <source>
        <dbReference type="EMBL" id="DAG04169.1"/>
    </source>
</evidence>
<reference evidence="1" key="1">
    <citation type="journal article" date="2021" name="Proc. Natl. Acad. Sci. U.S.A.">
        <title>A Catalog of Tens of Thousands of Viruses from Human Metagenomes Reveals Hidden Associations with Chronic Diseases.</title>
        <authorList>
            <person name="Tisza M.J."/>
            <person name="Buck C.B."/>
        </authorList>
    </citation>
    <scope>NUCLEOTIDE SEQUENCE</scope>
    <source>
        <strain evidence="1">CtDxv33</strain>
    </source>
</reference>
<protein>
    <submittedName>
        <fullName evidence="1">Uncharacterized protein</fullName>
    </submittedName>
</protein>
<organism evidence="1">
    <name type="scientific">Siphoviridae sp. ctDxv33</name>
    <dbReference type="NCBI Taxonomy" id="2825392"/>
    <lineage>
        <taxon>Viruses</taxon>
        <taxon>Duplodnaviria</taxon>
        <taxon>Heunggongvirae</taxon>
        <taxon>Uroviricota</taxon>
        <taxon>Caudoviricetes</taxon>
    </lineage>
</organism>